<dbReference type="Pfam" id="PF08032">
    <property type="entry name" value="SpoU_sub_bind"/>
    <property type="match status" value="1"/>
</dbReference>
<feature type="region of interest" description="Disordered" evidence="10">
    <location>
        <begin position="190"/>
        <end position="212"/>
    </location>
</feature>
<keyword evidence="6" id="KW-0949">S-adenosyl-L-methionine</keyword>
<dbReference type="InterPro" id="IPR004441">
    <property type="entry name" value="rRNA_MeTrfase_TrmH"/>
</dbReference>
<dbReference type="KEGG" id="spu:105445410"/>
<comment type="similarity">
    <text evidence="2">Belongs to the class IV-like SAM-binding methyltransferase superfamily. RNA methyltransferase TrmH family.</text>
</comment>
<dbReference type="InterPro" id="IPR047261">
    <property type="entry name" value="MRM1_MeTrfase_dom"/>
</dbReference>
<accession>A0A7M7HLF8</accession>
<dbReference type="PANTHER" id="PTHR46103:SF1">
    <property type="entry name" value="RRNA METHYLTRANSFERASE 1, MITOCHONDRIAL"/>
    <property type="match status" value="1"/>
</dbReference>
<dbReference type="EnsemblMetazoa" id="XM_011680927">
    <property type="protein sequence ID" value="XP_011679229"/>
    <property type="gene ID" value="LOC105445410"/>
</dbReference>
<dbReference type="InParanoid" id="A0A7M7HLF8"/>
<evidence type="ECO:0000256" key="4">
    <source>
        <dbReference type="ARBA" id="ARBA00022603"/>
    </source>
</evidence>
<evidence type="ECO:0000313" key="12">
    <source>
        <dbReference type="EnsemblMetazoa" id="XP_011679229"/>
    </source>
</evidence>
<proteinExistence type="inferred from homology"/>
<keyword evidence="13" id="KW-1185">Reference proteome</keyword>
<feature type="compositionally biased region" description="Basic and acidic residues" evidence="10">
    <location>
        <begin position="284"/>
        <end position="300"/>
    </location>
</feature>
<dbReference type="SUPFAM" id="SSF55315">
    <property type="entry name" value="L30e-like"/>
    <property type="match status" value="1"/>
</dbReference>
<dbReference type="Gene3D" id="3.40.1280.10">
    <property type="match status" value="1"/>
</dbReference>
<dbReference type="SMART" id="SM00967">
    <property type="entry name" value="SpoU_sub_bind"/>
    <property type="match status" value="1"/>
</dbReference>
<sequence>MLPQQSKWMASAASGSHLLIPSSSATCILKVLHVCQKSGRKPVLGPMLHHSCSRWGENVIRVPGRSFRLHQTVNVGPSVEWRLDASHATWARRTFSTSSFASSSFIRRFPRRKNSEEIATGEKSVSEAKRLEEFLSPHSGSEARTERLVSEVASDPGLTGTFVINGSQSQRNVNKLRSTTASTLQMTMDMPDVSTSDQSPIATGQDEASANSSNYEFQDMKWMRGKDTRLHKSRVSDSDVMQGEEMASEVYPGDNSHSTEVETVSADLLEMDSGKHPGVHRRSKAEGWRKHPHQENEKSYHKAKENLTIPRGHDLLYGISPCLLALQHAKREVHQLYITSAFKNSQRSEVKDILALVEERGLRVWTTNRRVLDKFSEERPHQGVCMETSRLYFSPVREEEDEGEVPASSVRLVLDQIKDPMNLGALLRSAYFLGVDKVIVSKKNCCSLTPVVSKASSGVMEIIPVYATALIPSYLENEKLKGWSIVGASVGGSSSSEDVIPCHEYNPTGPVLLVVGNEGFGLSSDISEQCSEFISIPAGRQLHAGIDSLNVSVATGILLHSLLGRR</sequence>
<dbReference type="InterPro" id="IPR047182">
    <property type="entry name" value="MRM1"/>
</dbReference>
<keyword evidence="5" id="KW-0808">Transferase</keyword>
<dbReference type="Pfam" id="PF00588">
    <property type="entry name" value="SpoU_methylase"/>
    <property type="match status" value="1"/>
</dbReference>
<dbReference type="RefSeq" id="XP_011679229.2">
    <property type="nucleotide sequence ID" value="XM_011680927.2"/>
</dbReference>
<dbReference type="GO" id="GO:0000154">
    <property type="term" value="P:rRNA modification"/>
    <property type="evidence" value="ECO:0000318"/>
    <property type="project" value="GO_Central"/>
</dbReference>
<evidence type="ECO:0000256" key="1">
    <source>
        <dbReference type="ARBA" id="ARBA00004173"/>
    </source>
</evidence>
<dbReference type="PANTHER" id="PTHR46103">
    <property type="entry name" value="RRNA METHYLTRANSFERASE 1, MITOCHONDRIAL"/>
    <property type="match status" value="1"/>
</dbReference>
<dbReference type="InterPro" id="IPR029026">
    <property type="entry name" value="tRNA_m1G_MTases_N"/>
</dbReference>
<feature type="domain" description="RNA 2-O ribose methyltransferase substrate binding" evidence="11">
    <location>
        <begin position="315"/>
        <end position="394"/>
    </location>
</feature>
<keyword evidence="8" id="KW-0496">Mitochondrion</keyword>
<keyword evidence="3" id="KW-0698">rRNA processing</keyword>
<evidence type="ECO:0000256" key="3">
    <source>
        <dbReference type="ARBA" id="ARBA00022552"/>
    </source>
</evidence>
<reference evidence="12" key="2">
    <citation type="submission" date="2021-01" db="UniProtKB">
        <authorList>
            <consortium name="EnsemblMetazoa"/>
        </authorList>
    </citation>
    <scope>IDENTIFICATION</scope>
</reference>
<dbReference type="OMA" id="CMETSRL"/>
<dbReference type="GeneID" id="105445410"/>
<evidence type="ECO:0000256" key="5">
    <source>
        <dbReference type="ARBA" id="ARBA00022679"/>
    </source>
</evidence>
<dbReference type="CDD" id="cd18105">
    <property type="entry name" value="SpoU-like_MRM1"/>
    <property type="match status" value="1"/>
</dbReference>
<dbReference type="FunFam" id="3.30.1330.30:FF:000021">
    <property type="entry name" value="rRNA methyltransferase 1, mitochondrial"/>
    <property type="match status" value="1"/>
</dbReference>
<dbReference type="NCBIfam" id="TIGR00186">
    <property type="entry name" value="rRNA_methyl_3"/>
    <property type="match status" value="1"/>
</dbReference>
<dbReference type="Proteomes" id="UP000007110">
    <property type="component" value="Unassembled WGS sequence"/>
</dbReference>
<keyword evidence="4" id="KW-0489">Methyltransferase</keyword>
<evidence type="ECO:0000256" key="6">
    <source>
        <dbReference type="ARBA" id="ARBA00022691"/>
    </source>
</evidence>
<evidence type="ECO:0000256" key="7">
    <source>
        <dbReference type="ARBA" id="ARBA00022946"/>
    </source>
</evidence>
<evidence type="ECO:0000256" key="10">
    <source>
        <dbReference type="SAM" id="MobiDB-lite"/>
    </source>
</evidence>
<dbReference type="GO" id="GO:0005739">
    <property type="term" value="C:mitochondrion"/>
    <property type="evidence" value="ECO:0000318"/>
    <property type="project" value="GO_Central"/>
</dbReference>
<feature type="region of interest" description="Disordered" evidence="10">
    <location>
        <begin position="272"/>
        <end position="300"/>
    </location>
</feature>
<evidence type="ECO:0000256" key="8">
    <source>
        <dbReference type="ARBA" id="ARBA00023128"/>
    </source>
</evidence>
<dbReference type="InterPro" id="IPR001537">
    <property type="entry name" value="SpoU_MeTrfase"/>
</dbReference>
<dbReference type="OrthoDB" id="270651at2759"/>
<dbReference type="InterPro" id="IPR029028">
    <property type="entry name" value="Alpha/beta_knot_MTases"/>
</dbReference>
<keyword evidence="7" id="KW-0809">Transit peptide</keyword>
<name>A0A7M7HLF8_STRPU</name>
<dbReference type="InterPro" id="IPR013123">
    <property type="entry name" value="SpoU_subst-bd"/>
</dbReference>
<dbReference type="SUPFAM" id="SSF75217">
    <property type="entry name" value="alpha/beta knot"/>
    <property type="match status" value="1"/>
</dbReference>
<dbReference type="Gene3D" id="3.30.1330.30">
    <property type="match status" value="1"/>
</dbReference>
<evidence type="ECO:0000256" key="2">
    <source>
        <dbReference type="ARBA" id="ARBA00007228"/>
    </source>
</evidence>
<evidence type="ECO:0000259" key="11">
    <source>
        <dbReference type="SMART" id="SM00967"/>
    </source>
</evidence>
<evidence type="ECO:0000256" key="9">
    <source>
        <dbReference type="ARBA" id="ARBA00034881"/>
    </source>
</evidence>
<reference evidence="13" key="1">
    <citation type="submission" date="2015-02" db="EMBL/GenBank/DDBJ databases">
        <title>Genome sequencing for Strongylocentrotus purpuratus.</title>
        <authorList>
            <person name="Murali S."/>
            <person name="Liu Y."/>
            <person name="Vee V."/>
            <person name="English A."/>
            <person name="Wang M."/>
            <person name="Skinner E."/>
            <person name="Han Y."/>
            <person name="Muzny D.M."/>
            <person name="Worley K.C."/>
            <person name="Gibbs R.A."/>
        </authorList>
    </citation>
    <scope>NUCLEOTIDE SEQUENCE</scope>
</reference>
<comment type="subcellular location">
    <subcellularLocation>
        <location evidence="1">Mitochondrion</location>
    </subcellularLocation>
</comment>
<evidence type="ECO:0000313" key="13">
    <source>
        <dbReference type="Proteomes" id="UP000007110"/>
    </source>
</evidence>
<dbReference type="AlphaFoldDB" id="A0A7M7HLF8"/>
<feature type="compositionally biased region" description="Polar residues" evidence="10">
    <location>
        <begin position="193"/>
        <end position="212"/>
    </location>
</feature>
<protein>
    <recommendedName>
        <fullName evidence="9">rRNA methyltransferase 1, mitochondrial</fullName>
    </recommendedName>
</protein>
<dbReference type="InterPro" id="IPR029064">
    <property type="entry name" value="Ribosomal_eL30-like_sf"/>
</dbReference>
<dbReference type="GO" id="GO:0003723">
    <property type="term" value="F:RNA binding"/>
    <property type="evidence" value="ECO:0007669"/>
    <property type="project" value="InterPro"/>
</dbReference>
<organism evidence="12 13">
    <name type="scientific">Strongylocentrotus purpuratus</name>
    <name type="common">Purple sea urchin</name>
    <dbReference type="NCBI Taxonomy" id="7668"/>
    <lineage>
        <taxon>Eukaryota</taxon>
        <taxon>Metazoa</taxon>
        <taxon>Echinodermata</taxon>
        <taxon>Eleutherozoa</taxon>
        <taxon>Echinozoa</taxon>
        <taxon>Echinoidea</taxon>
        <taxon>Euechinoidea</taxon>
        <taxon>Echinacea</taxon>
        <taxon>Camarodonta</taxon>
        <taxon>Echinidea</taxon>
        <taxon>Strongylocentrotidae</taxon>
        <taxon>Strongylocentrotus</taxon>
    </lineage>
</organism>
<dbReference type="GO" id="GO:0016435">
    <property type="term" value="F:rRNA (guanine) methyltransferase activity"/>
    <property type="evidence" value="ECO:0000318"/>
    <property type="project" value="GO_Central"/>
</dbReference>